<keyword evidence="1 4" id="KW-0808">Transferase</keyword>
<gene>
    <name evidence="4" type="ORF">SO3561_08673</name>
</gene>
<evidence type="ECO:0000313" key="5">
    <source>
        <dbReference type="Proteomes" id="UP000217446"/>
    </source>
</evidence>
<proteinExistence type="predicted"/>
<organism evidence="4 5">
    <name type="scientific">Streptomyces olivochromogenes</name>
    <dbReference type="NCBI Taxonomy" id="1963"/>
    <lineage>
        <taxon>Bacteria</taxon>
        <taxon>Bacillati</taxon>
        <taxon>Actinomycetota</taxon>
        <taxon>Actinomycetes</taxon>
        <taxon>Kitasatosporales</taxon>
        <taxon>Streptomycetaceae</taxon>
        <taxon>Streptomyces</taxon>
    </lineage>
</organism>
<dbReference type="PANTHER" id="PTHR43877:SF1">
    <property type="entry name" value="ACETYLTRANSFERASE"/>
    <property type="match status" value="1"/>
</dbReference>
<accession>A0A250VSB3</accession>
<dbReference type="SUPFAM" id="SSF55729">
    <property type="entry name" value="Acyl-CoA N-acyltransferases (Nat)"/>
    <property type="match status" value="1"/>
</dbReference>
<name>A0A250VSB3_STROL</name>
<comment type="caution">
    <text evidence="4">The sequence shown here is derived from an EMBL/GenBank/DDBJ whole genome shotgun (WGS) entry which is preliminary data.</text>
</comment>
<evidence type="ECO:0000256" key="2">
    <source>
        <dbReference type="ARBA" id="ARBA00023315"/>
    </source>
</evidence>
<feature type="domain" description="N-acetyltransferase" evidence="3">
    <location>
        <begin position="4"/>
        <end position="151"/>
    </location>
</feature>
<evidence type="ECO:0000313" key="4">
    <source>
        <dbReference type="EMBL" id="GAX57103.1"/>
    </source>
</evidence>
<dbReference type="Gene3D" id="3.40.630.30">
    <property type="match status" value="1"/>
</dbReference>
<dbReference type="CDD" id="cd04301">
    <property type="entry name" value="NAT_SF"/>
    <property type="match status" value="1"/>
</dbReference>
<dbReference type="EC" id="2.3.1.128" evidence="4"/>
<dbReference type="PANTHER" id="PTHR43877">
    <property type="entry name" value="AMINOALKYLPHOSPHONATE N-ACETYLTRANSFERASE-RELATED-RELATED"/>
    <property type="match status" value="1"/>
</dbReference>
<dbReference type="InterPro" id="IPR000182">
    <property type="entry name" value="GNAT_dom"/>
</dbReference>
<dbReference type="AlphaFoldDB" id="A0A250VSB3"/>
<keyword evidence="2 4" id="KW-0012">Acyltransferase</keyword>
<dbReference type="Proteomes" id="UP000217446">
    <property type="component" value="Unassembled WGS sequence"/>
</dbReference>
<dbReference type="STRING" id="1963.AQJ27_40140"/>
<protein>
    <submittedName>
        <fullName evidence="4">Alanine acetyltransferase</fullName>
        <ecNumber evidence="4">2.3.1.128</ecNumber>
    </submittedName>
</protein>
<evidence type="ECO:0000259" key="3">
    <source>
        <dbReference type="PROSITE" id="PS51186"/>
    </source>
</evidence>
<dbReference type="PROSITE" id="PS51186">
    <property type="entry name" value="GNAT"/>
    <property type="match status" value="1"/>
</dbReference>
<keyword evidence="5" id="KW-1185">Reference proteome</keyword>
<sequence length="156" mass="17043">MQHGQVRPAVEGDLAAIAALEARAFPGLSYPYFALRQLFDVHGHHMLVTAGAGGLGLYGYVLLAGDGNGRSWLLALAVDRAHRQQGHGRRLLDAVLGLADDRELGAVWLSVAPDNHPALRLYQAAGFCLAERRRDYLGPGQDRLVLVREVPRRTPY</sequence>
<dbReference type="EMBL" id="BDQI01000032">
    <property type="protein sequence ID" value="GAX57103.1"/>
    <property type="molecule type" value="Genomic_DNA"/>
</dbReference>
<dbReference type="Pfam" id="PF00583">
    <property type="entry name" value="Acetyltransf_1"/>
    <property type="match status" value="1"/>
</dbReference>
<dbReference type="GO" id="GO:0016747">
    <property type="term" value="F:acyltransferase activity, transferring groups other than amino-acyl groups"/>
    <property type="evidence" value="ECO:0007669"/>
    <property type="project" value="InterPro"/>
</dbReference>
<reference evidence="5" key="1">
    <citation type="submission" date="2017-05" db="EMBL/GenBank/DDBJ databases">
        <title>Streptomyces olivochromogenes NBRC 3561 whole genome shotgun sequence.</title>
        <authorList>
            <person name="Dohra H."/>
            <person name="Kodani S."/>
        </authorList>
    </citation>
    <scope>NUCLEOTIDE SEQUENCE [LARGE SCALE GENOMIC DNA]</scope>
    <source>
        <strain evidence="5">NBRC 3561</strain>
    </source>
</reference>
<evidence type="ECO:0000256" key="1">
    <source>
        <dbReference type="ARBA" id="ARBA00022679"/>
    </source>
</evidence>
<dbReference type="RefSeq" id="WP_067380331.1">
    <property type="nucleotide sequence ID" value="NZ_BDQI01000032.1"/>
</dbReference>
<dbReference type="InterPro" id="IPR050832">
    <property type="entry name" value="Bact_Acetyltransf"/>
</dbReference>
<dbReference type="InterPro" id="IPR016181">
    <property type="entry name" value="Acyl_CoA_acyltransferase"/>
</dbReference>